<keyword evidence="1" id="KW-1133">Transmembrane helix</keyword>
<name>A0A2T0LVZ4_9PSEU</name>
<dbReference type="Proteomes" id="UP000238362">
    <property type="component" value="Unassembled WGS sequence"/>
</dbReference>
<feature type="transmembrane region" description="Helical" evidence="1">
    <location>
        <begin position="45"/>
        <end position="65"/>
    </location>
</feature>
<feature type="transmembrane region" description="Helical" evidence="1">
    <location>
        <begin position="95"/>
        <end position="114"/>
    </location>
</feature>
<dbReference type="InterPro" id="IPR045919">
    <property type="entry name" value="DUF6338"/>
</dbReference>
<evidence type="ECO:0000313" key="3">
    <source>
        <dbReference type="Proteomes" id="UP000238362"/>
    </source>
</evidence>
<organism evidence="2 3">
    <name type="scientific">Prauserella shujinwangii</name>
    <dbReference type="NCBI Taxonomy" id="1453103"/>
    <lineage>
        <taxon>Bacteria</taxon>
        <taxon>Bacillati</taxon>
        <taxon>Actinomycetota</taxon>
        <taxon>Actinomycetes</taxon>
        <taxon>Pseudonocardiales</taxon>
        <taxon>Pseudonocardiaceae</taxon>
        <taxon>Prauserella</taxon>
    </lineage>
</organism>
<gene>
    <name evidence="2" type="ORF">B0I33_105534</name>
</gene>
<evidence type="ECO:0000313" key="2">
    <source>
        <dbReference type="EMBL" id="PRX47949.1"/>
    </source>
</evidence>
<sequence length="256" mass="27967">MTPASVVGVTVFFLLIIPGITYELLRRRVLLPIEESGFVQVSRILLSGTIIFAIVVLLLVAVRSVSPRALLNPGAFIGAGSAYAESNLGLIGKTMGFYVLLAVLLAVVASDLNLGSKQVKIHRGAAIIGLTEIDKRPEDVAWLAVHLKSGKEILGYYYGATTELDPDKRELILQKPLRVGYPEKGEPAHMASDWKRVLIHVREIEYLSVAYVAARVVPSETISRKLVNWMRDNFLRAKVCAPLALVAVAGFALPWP</sequence>
<keyword evidence="3" id="KW-1185">Reference proteome</keyword>
<dbReference type="EMBL" id="PVNH01000005">
    <property type="protein sequence ID" value="PRX47949.1"/>
    <property type="molecule type" value="Genomic_DNA"/>
</dbReference>
<evidence type="ECO:0000256" key="1">
    <source>
        <dbReference type="SAM" id="Phobius"/>
    </source>
</evidence>
<dbReference type="RefSeq" id="WP_146147502.1">
    <property type="nucleotide sequence ID" value="NZ_PVNH01000005.1"/>
</dbReference>
<protein>
    <submittedName>
        <fullName evidence="2">Uncharacterized protein</fullName>
    </submittedName>
</protein>
<accession>A0A2T0LVZ4</accession>
<dbReference type="AlphaFoldDB" id="A0A2T0LVZ4"/>
<reference evidence="2 3" key="1">
    <citation type="submission" date="2018-03" db="EMBL/GenBank/DDBJ databases">
        <title>Genomic Encyclopedia of Type Strains, Phase III (KMG-III): the genomes of soil and plant-associated and newly described type strains.</title>
        <authorList>
            <person name="Whitman W."/>
        </authorList>
    </citation>
    <scope>NUCLEOTIDE SEQUENCE [LARGE SCALE GENOMIC DNA]</scope>
    <source>
        <strain evidence="2 3">CGMCC 4.7125</strain>
    </source>
</reference>
<comment type="caution">
    <text evidence="2">The sequence shown here is derived from an EMBL/GenBank/DDBJ whole genome shotgun (WGS) entry which is preliminary data.</text>
</comment>
<proteinExistence type="predicted"/>
<dbReference type="OrthoDB" id="3619694at2"/>
<feature type="transmembrane region" description="Helical" evidence="1">
    <location>
        <begin position="6"/>
        <end position="25"/>
    </location>
</feature>
<keyword evidence="1" id="KW-0812">Transmembrane</keyword>
<keyword evidence="1" id="KW-0472">Membrane</keyword>
<dbReference type="Pfam" id="PF19865">
    <property type="entry name" value="DUF6338"/>
    <property type="match status" value="1"/>
</dbReference>
<feature type="transmembrane region" description="Helical" evidence="1">
    <location>
        <begin position="234"/>
        <end position="255"/>
    </location>
</feature>